<feature type="domain" description="Piwi" evidence="1">
    <location>
        <begin position="171"/>
        <end position="217"/>
    </location>
</feature>
<comment type="caution">
    <text evidence="2">The sequence shown here is derived from an EMBL/GenBank/DDBJ whole genome shotgun (WGS) entry which is preliminary data.</text>
</comment>
<proteinExistence type="predicted"/>
<dbReference type="InterPro" id="IPR012337">
    <property type="entry name" value="RNaseH-like_sf"/>
</dbReference>
<accession>A0A8J5EUF6</accession>
<evidence type="ECO:0000259" key="1">
    <source>
        <dbReference type="PROSITE" id="PS50822"/>
    </source>
</evidence>
<dbReference type="GO" id="GO:0003676">
    <property type="term" value="F:nucleic acid binding"/>
    <property type="evidence" value="ECO:0007669"/>
    <property type="project" value="InterPro"/>
</dbReference>
<organism evidence="2 3">
    <name type="scientific">Zingiber officinale</name>
    <name type="common">Ginger</name>
    <name type="synonym">Amomum zingiber</name>
    <dbReference type="NCBI Taxonomy" id="94328"/>
    <lineage>
        <taxon>Eukaryota</taxon>
        <taxon>Viridiplantae</taxon>
        <taxon>Streptophyta</taxon>
        <taxon>Embryophyta</taxon>
        <taxon>Tracheophyta</taxon>
        <taxon>Spermatophyta</taxon>
        <taxon>Magnoliopsida</taxon>
        <taxon>Liliopsida</taxon>
        <taxon>Zingiberales</taxon>
        <taxon>Zingiberaceae</taxon>
        <taxon>Zingiber</taxon>
    </lineage>
</organism>
<sequence>MTTGEAATSPKVGVAFSNHLWHVESMSLHPLGVGRISHLNVVILSEPLESKENDLVFPSQEFSSQALVSSPKQVYMLHSKAIENNLDCRFVDFPNDMHMDTWYSGGDRYWQTIQLFLDQYVTEFKEFNANAKNDPVLHPLITRPNHVERALSAHYHDAMTILQPQGKELDLLIVILPDNDGSLYGDQKQICETGLGLVSQCCLTKHVFKMSKQYLTNGLLSILRYAILLNLTSTCAAMQAFK</sequence>
<dbReference type="Proteomes" id="UP000734854">
    <property type="component" value="Unassembled WGS sequence"/>
</dbReference>
<dbReference type="PANTHER" id="PTHR22891">
    <property type="entry name" value="EUKARYOTIC TRANSLATION INITIATION FACTOR 2C"/>
    <property type="match status" value="1"/>
</dbReference>
<dbReference type="PROSITE" id="PS50822">
    <property type="entry name" value="PIWI"/>
    <property type="match status" value="1"/>
</dbReference>
<keyword evidence="3" id="KW-1185">Reference proteome</keyword>
<evidence type="ECO:0000313" key="2">
    <source>
        <dbReference type="EMBL" id="KAG6470369.1"/>
    </source>
</evidence>
<protein>
    <recommendedName>
        <fullName evidence="1">Piwi domain-containing protein</fullName>
    </recommendedName>
</protein>
<reference evidence="2 3" key="1">
    <citation type="submission" date="2020-08" db="EMBL/GenBank/DDBJ databases">
        <title>Plant Genome Project.</title>
        <authorList>
            <person name="Zhang R.-G."/>
        </authorList>
    </citation>
    <scope>NUCLEOTIDE SEQUENCE [LARGE SCALE GENOMIC DNA]</scope>
    <source>
        <tissue evidence="2">Rhizome</tissue>
    </source>
</reference>
<name>A0A8J5EUF6_ZINOF</name>
<dbReference type="SUPFAM" id="SSF53098">
    <property type="entry name" value="Ribonuclease H-like"/>
    <property type="match status" value="1"/>
</dbReference>
<dbReference type="EMBL" id="JACMSC010000021">
    <property type="protein sequence ID" value="KAG6470369.1"/>
    <property type="molecule type" value="Genomic_DNA"/>
</dbReference>
<evidence type="ECO:0000313" key="3">
    <source>
        <dbReference type="Proteomes" id="UP000734854"/>
    </source>
</evidence>
<dbReference type="InterPro" id="IPR003165">
    <property type="entry name" value="Piwi"/>
</dbReference>
<gene>
    <name evidence="2" type="ORF">ZIOFF_071437</name>
</gene>
<dbReference type="Gene3D" id="3.40.50.2300">
    <property type="match status" value="1"/>
</dbReference>
<dbReference type="AlphaFoldDB" id="A0A8J5EUF6"/>